<keyword evidence="4" id="KW-1003">Cell membrane</keyword>
<keyword evidence="11" id="KW-1185">Reference proteome</keyword>
<dbReference type="SUPFAM" id="SSF81345">
    <property type="entry name" value="ABC transporter involved in vitamin B12 uptake, BtuC"/>
    <property type="match status" value="1"/>
</dbReference>
<keyword evidence="3" id="KW-0813">Transport</keyword>
<feature type="transmembrane region" description="Helical" evidence="9">
    <location>
        <begin position="299"/>
        <end position="319"/>
    </location>
</feature>
<feature type="region of interest" description="Disordered" evidence="8">
    <location>
        <begin position="1"/>
        <end position="63"/>
    </location>
</feature>
<evidence type="ECO:0000256" key="3">
    <source>
        <dbReference type="ARBA" id="ARBA00022448"/>
    </source>
</evidence>
<dbReference type="Proteomes" id="UP000578449">
    <property type="component" value="Unassembled WGS sequence"/>
</dbReference>
<dbReference type="Gene3D" id="1.10.3470.10">
    <property type="entry name" value="ABC transporter involved in vitamin B12 uptake, BtuC"/>
    <property type="match status" value="1"/>
</dbReference>
<feature type="compositionally biased region" description="Low complexity" evidence="8">
    <location>
        <begin position="1"/>
        <end position="12"/>
    </location>
</feature>
<evidence type="ECO:0000256" key="9">
    <source>
        <dbReference type="SAM" id="Phobius"/>
    </source>
</evidence>
<comment type="similarity">
    <text evidence="2">Belongs to the binding-protein-dependent transport system permease family. FecCD subfamily.</text>
</comment>
<feature type="transmembrane region" description="Helical" evidence="9">
    <location>
        <begin position="370"/>
        <end position="387"/>
    </location>
</feature>
<feature type="compositionally biased region" description="Basic and acidic residues" evidence="8">
    <location>
        <begin position="35"/>
        <end position="55"/>
    </location>
</feature>
<dbReference type="GO" id="GO:0005886">
    <property type="term" value="C:plasma membrane"/>
    <property type="evidence" value="ECO:0007669"/>
    <property type="project" value="UniProtKB-SubCell"/>
</dbReference>
<evidence type="ECO:0000256" key="4">
    <source>
        <dbReference type="ARBA" id="ARBA00022475"/>
    </source>
</evidence>
<feature type="transmembrane region" description="Helical" evidence="9">
    <location>
        <begin position="69"/>
        <end position="89"/>
    </location>
</feature>
<dbReference type="EMBL" id="JACHGN010000005">
    <property type="protein sequence ID" value="MBB5132845.1"/>
    <property type="molecule type" value="Genomic_DNA"/>
</dbReference>
<comment type="subcellular location">
    <subcellularLocation>
        <location evidence="1">Cell membrane</location>
        <topology evidence="1">Multi-pass membrane protein</topology>
    </subcellularLocation>
</comment>
<gene>
    <name evidence="10" type="ORF">HNP84_002566</name>
</gene>
<feature type="transmembrane region" description="Helical" evidence="9">
    <location>
        <begin position="123"/>
        <end position="140"/>
    </location>
</feature>
<dbReference type="GO" id="GO:0022857">
    <property type="term" value="F:transmembrane transporter activity"/>
    <property type="evidence" value="ECO:0007669"/>
    <property type="project" value="InterPro"/>
</dbReference>
<evidence type="ECO:0000256" key="8">
    <source>
        <dbReference type="SAM" id="MobiDB-lite"/>
    </source>
</evidence>
<feature type="compositionally biased region" description="Pro residues" evidence="8">
    <location>
        <begin position="13"/>
        <end position="24"/>
    </location>
</feature>
<keyword evidence="6 9" id="KW-1133">Transmembrane helix</keyword>
<evidence type="ECO:0000313" key="10">
    <source>
        <dbReference type="EMBL" id="MBB5132845.1"/>
    </source>
</evidence>
<feature type="transmembrane region" description="Helical" evidence="9">
    <location>
        <begin position="152"/>
        <end position="173"/>
    </location>
</feature>
<dbReference type="RefSeq" id="WP_312924587.1">
    <property type="nucleotide sequence ID" value="NZ_BAABIX010000005.1"/>
</dbReference>
<dbReference type="InterPro" id="IPR000522">
    <property type="entry name" value="ABC_transptr_permease_BtuC"/>
</dbReference>
<keyword evidence="7 9" id="KW-0472">Membrane</keyword>
<dbReference type="FunFam" id="1.10.3470.10:FF:000001">
    <property type="entry name" value="Vitamin B12 ABC transporter permease BtuC"/>
    <property type="match status" value="1"/>
</dbReference>
<name>A0A840PA19_9ACTN</name>
<dbReference type="Pfam" id="PF01032">
    <property type="entry name" value="FecCD"/>
    <property type="match status" value="1"/>
</dbReference>
<evidence type="ECO:0000256" key="2">
    <source>
        <dbReference type="ARBA" id="ARBA00007935"/>
    </source>
</evidence>
<dbReference type="CDD" id="cd06550">
    <property type="entry name" value="TM_ABC_iron-siderophores_like"/>
    <property type="match status" value="1"/>
</dbReference>
<evidence type="ECO:0000256" key="6">
    <source>
        <dbReference type="ARBA" id="ARBA00022989"/>
    </source>
</evidence>
<organism evidence="10 11">
    <name type="scientific">Thermocatellispora tengchongensis</name>
    <dbReference type="NCBI Taxonomy" id="1073253"/>
    <lineage>
        <taxon>Bacteria</taxon>
        <taxon>Bacillati</taxon>
        <taxon>Actinomycetota</taxon>
        <taxon>Actinomycetes</taxon>
        <taxon>Streptosporangiales</taxon>
        <taxon>Streptosporangiaceae</taxon>
        <taxon>Thermocatellispora</taxon>
    </lineage>
</organism>
<evidence type="ECO:0000256" key="7">
    <source>
        <dbReference type="ARBA" id="ARBA00023136"/>
    </source>
</evidence>
<dbReference type="GO" id="GO:0033214">
    <property type="term" value="P:siderophore-iron import into cell"/>
    <property type="evidence" value="ECO:0007669"/>
    <property type="project" value="TreeGrafter"/>
</dbReference>
<feature type="transmembrane region" description="Helical" evidence="9">
    <location>
        <begin position="254"/>
        <end position="279"/>
    </location>
</feature>
<dbReference type="PANTHER" id="PTHR30472">
    <property type="entry name" value="FERRIC ENTEROBACTIN TRANSPORT SYSTEM PERMEASE PROTEIN"/>
    <property type="match status" value="1"/>
</dbReference>
<evidence type="ECO:0000313" key="11">
    <source>
        <dbReference type="Proteomes" id="UP000578449"/>
    </source>
</evidence>
<sequence length="394" mass="39471">MSRATPPAAGPASPRPAPGAPPADTPAASGPKTDPQTRPEPLPKTDPKTRPETGPETRPAVRAKAARRAAGLALGVGLLAAVALLSLAVGSRPMPPSTVLDALFSPTGSADHVVIRELRVPRTLLGIGAGMALGLAGALMQSLTRNPLADPTLLGVSQGAMFGVMVALGLLGLTNPAVYVWFAFAGAALASMAVYALGSAGRTGASPVRLTLAGIALGAVLTAGTQAVLRIDTQTYDRMRFWTTGSLAGQTSDVLLSLAPFLVAGVVIGLCLAGPLNALALGEDAGRALGAGVGRTRGLTALAITLLCGSATAAAGPIWFVGLAVPHAVRGLVGPDQRWVLPFSALYAPVLLLGADVLGRVLGGSGEVQVGIVSAVLGGPIFIALARRRRVAAL</sequence>
<protein>
    <submittedName>
        <fullName evidence="10">Iron complex transport system permease protein</fullName>
    </submittedName>
</protein>
<keyword evidence="5 9" id="KW-0812">Transmembrane</keyword>
<comment type="caution">
    <text evidence="10">The sequence shown here is derived from an EMBL/GenBank/DDBJ whole genome shotgun (WGS) entry which is preliminary data.</text>
</comment>
<evidence type="ECO:0000256" key="1">
    <source>
        <dbReference type="ARBA" id="ARBA00004651"/>
    </source>
</evidence>
<dbReference type="InterPro" id="IPR037294">
    <property type="entry name" value="ABC_BtuC-like"/>
</dbReference>
<dbReference type="AlphaFoldDB" id="A0A840PA19"/>
<feature type="transmembrane region" description="Helical" evidence="9">
    <location>
        <begin position="179"/>
        <end position="198"/>
    </location>
</feature>
<dbReference type="PANTHER" id="PTHR30472:SF1">
    <property type="entry name" value="FE(3+) DICITRATE TRANSPORT SYSTEM PERMEASE PROTEIN FECC-RELATED"/>
    <property type="match status" value="1"/>
</dbReference>
<proteinExistence type="inferred from homology"/>
<feature type="transmembrane region" description="Helical" evidence="9">
    <location>
        <begin position="210"/>
        <end position="229"/>
    </location>
</feature>
<reference evidence="10 11" key="1">
    <citation type="submission" date="2020-08" db="EMBL/GenBank/DDBJ databases">
        <title>Genomic Encyclopedia of Type Strains, Phase IV (KMG-IV): sequencing the most valuable type-strain genomes for metagenomic binning, comparative biology and taxonomic classification.</title>
        <authorList>
            <person name="Goeker M."/>
        </authorList>
    </citation>
    <scope>NUCLEOTIDE SEQUENCE [LARGE SCALE GENOMIC DNA]</scope>
    <source>
        <strain evidence="10 11">DSM 45615</strain>
    </source>
</reference>
<accession>A0A840PA19</accession>
<evidence type="ECO:0000256" key="5">
    <source>
        <dbReference type="ARBA" id="ARBA00022692"/>
    </source>
</evidence>